<sequence length="884" mass="96815">MSIPRATYRIQFREGMDFDKAAALAPYLRRLGVSHLYASPIFTAARGSTHGYDVADHNEIDPELGGRTGFDRLLAALKAEDLKLLLDIVPNHMAAAVENPWWRSVVEWGGQSPLAAHFDIDWSTKLTLPLLGRPYDVAIAGGDVRLDVHRNGGYIGLALGDMVLPIHPGSYEEVLSGFEAPAARVLAEIAGRAGPDTDENFHEEVRRCLAGGDLGPELERASKDPAFLDRVHGQQPWELIHWQEARRRLSYRRFFEITGLVGVRVEDGAVFDDVHRLTLQLVRDGAVDGLRVDHVDGLADPTGYLQRLRREIGPDRYLVVEKILEGEEVLPPEWPVDGTTGYEFIASVADLISDAGGSGALADAYREVSGERLEPDEMVRQARSEMIYRNFEGELDALARHAAAIARGADTSVPGEADFKRAIGELVVAFPVYRTYGGARGLGETDRQIVDKAAQKAAAGADGQVAAALETVVAILKGETASGGSGHAAVFRAKFQQVTGPVMAKAVEDTFFYRYNPMIALNEVGGDPLHPSGGPERFHARMAAAARRSDHSLLATATHDTKRGEDARARLYALSEAPERWSEGVARWRRHHASMIRQADGGPAPEPAVEWLIYQGLAGVWPDDADPTDAGRLRSLADRVRPYLEKSLREAKLRTKWTDVNERYEDAVKDYVDQLLSPENGEFLKNFAETLEPIIAAGRIYSLVQTLLKLTAPGVPDVYQGSEDVDLSLVDPDNRRPVDFGALERSLGRGGRQPFDRPPPGLAAAKQALIARVLSLRAERPALFERGGYEPVEVTGPRAKHLAAFAREKGGDSVLVAVPRLILEAPRAGLAFDPEWWKETFIDLPESLVGKPLRNLLTGQPWTARKVLQAGELLVRAPVILLGT</sequence>
<dbReference type="Pfam" id="PF00128">
    <property type="entry name" value="Alpha-amylase"/>
    <property type="match status" value="1"/>
</dbReference>
<protein>
    <submittedName>
        <fullName evidence="2">Malto-oligosyltrehalose synthase</fullName>
        <ecNumber evidence="2">5.4.99.15</ecNumber>
    </submittedName>
</protein>
<comment type="caution">
    <text evidence="2">The sequence shown here is derived from an EMBL/GenBank/DDBJ whole genome shotgun (WGS) entry which is preliminary data.</text>
</comment>
<dbReference type="NCBIfam" id="TIGR02401">
    <property type="entry name" value="trehalose_TreY"/>
    <property type="match status" value="1"/>
</dbReference>
<dbReference type="RefSeq" id="WP_367953482.1">
    <property type="nucleotide sequence ID" value="NZ_JBDPGJ010000002.1"/>
</dbReference>
<dbReference type="SMART" id="SM00642">
    <property type="entry name" value="Aamy"/>
    <property type="match status" value="1"/>
</dbReference>
<dbReference type="EMBL" id="JBDPGJ010000002">
    <property type="protein sequence ID" value="MEX0405592.1"/>
    <property type="molecule type" value="Genomic_DNA"/>
</dbReference>
<name>A0ABV3SFQ6_9HYPH</name>
<dbReference type="EC" id="5.4.99.15" evidence="2"/>
<dbReference type="Proteomes" id="UP001556692">
    <property type="component" value="Unassembled WGS sequence"/>
</dbReference>
<evidence type="ECO:0000259" key="1">
    <source>
        <dbReference type="SMART" id="SM00642"/>
    </source>
</evidence>
<keyword evidence="2" id="KW-0413">Isomerase</keyword>
<proteinExistence type="predicted"/>
<dbReference type="PANTHER" id="PTHR10357">
    <property type="entry name" value="ALPHA-AMYLASE FAMILY MEMBER"/>
    <property type="match status" value="1"/>
</dbReference>
<dbReference type="PANTHER" id="PTHR10357:SF216">
    <property type="entry name" value="MALTOOLIGOSYL TREHALOSE SYNTHASE-RELATED"/>
    <property type="match status" value="1"/>
</dbReference>
<dbReference type="Gene3D" id="3.20.20.80">
    <property type="entry name" value="Glycosidases"/>
    <property type="match status" value="3"/>
</dbReference>
<dbReference type="InterPro" id="IPR006047">
    <property type="entry name" value="GH13_cat_dom"/>
</dbReference>
<dbReference type="InterPro" id="IPR017853">
    <property type="entry name" value="GH"/>
</dbReference>
<dbReference type="CDD" id="cd11336">
    <property type="entry name" value="AmyAc_MTSase"/>
    <property type="match status" value="1"/>
</dbReference>
<keyword evidence="3" id="KW-1185">Reference proteome</keyword>
<accession>A0ABV3SFQ6</accession>
<dbReference type="GO" id="GO:0047470">
    <property type="term" value="F:(1,4)-alpha-D-glucan 1-alpha-D-glucosylmutase activity"/>
    <property type="evidence" value="ECO:0007669"/>
    <property type="project" value="UniProtKB-EC"/>
</dbReference>
<evidence type="ECO:0000313" key="3">
    <source>
        <dbReference type="Proteomes" id="UP001556692"/>
    </source>
</evidence>
<evidence type="ECO:0000313" key="2">
    <source>
        <dbReference type="EMBL" id="MEX0405592.1"/>
    </source>
</evidence>
<dbReference type="InterPro" id="IPR012767">
    <property type="entry name" value="Trehalose_TreY"/>
</dbReference>
<dbReference type="Gene3D" id="3.30.750.90">
    <property type="match status" value="1"/>
</dbReference>
<organism evidence="2 3">
    <name type="scientific">Aquibium pacificus</name>
    <dbReference type="NCBI Taxonomy" id="3153579"/>
    <lineage>
        <taxon>Bacteria</taxon>
        <taxon>Pseudomonadati</taxon>
        <taxon>Pseudomonadota</taxon>
        <taxon>Alphaproteobacteria</taxon>
        <taxon>Hyphomicrobiales</taxon>
        <taxon>Phyllobacteriaceae</taxon>
        <taxon>Aquibium</taxon>
    </lineage>
</organism>
<reference evidence="2 3" key="1">
    <citation type="submission" date="2024-05" db="EMBL/GenBank/DDBJ databases">
        <authorList>
            <person name="Jiang F."/>
        </authorList>
    </citation>
    <scope>NUCLEOTIDE SEQUENCE [LARGE SCALE GENOMIC DNA]</scope>
    <source>
        <strain evidence="2 3">LZ166</strain>
    </source>
</reference>
<dbReference type="Gene3D" id="3.30.1590.10">
    <property type="entry name" value="Maltooligosyl trehalose synthase, domain 2"/>
    <property type="match status" value="1"/>
</dbReference>
<dbReference type="SUPFAM" id="SSF51445">
    <property type="entry name" value="(Trans)glycosidases"/>
    <property type="match status" value="1"/>
</dbReference>
<gene>
    <name evidence="2" type="primary">treY</name>
    <name evidence="2" type="ORF">ABGN05_07970</name>
</gene>
<feature type="domain" description="Glycosyl hydrolase family 13 catalytic" evidence="1">
    <location>
        <begin position="12"/>
        <end position="468"/>
    </location>
</feature>